<accession>A0AAN7C3E2</accession>
<sequence>MAAALTHLPPEILHAILGYVDPEDLARISLTCRYLSDFIKGNNALCRAIYLRIMDEPPTKDLDFEQELHDMVMLKKLCSPRDSTHDRDIRTHLPFVYRTVTRLLNHATTVTSPPPTSTASTKASGAASSTSSPSQPTTTLRQSRAQTFPVSRNTAFLTRLFDQPRARANFLSRSYLYELGRGLMIDGCDGPLPAHQQHWPRSPPYDGGGGGGSDSGEDAAGGSGHDDGDEGPDSSWAVPPPRHLPQRRRTRSETGRRVPKPRRASEAETYQMSAKLHCLYGWGLGFEDGATPGKTDAEGRKRALRRARQGGGAYSLACSKVYDLREYTLRNKWGPFMEADADHPGLRVDWEKVEAILLVLGTNIRSKGLERFPIFWNLWGMPFAGVWGGSYIPWSRDKEQSKEKEMRELDRKDPYGVNGSWLRAVSFLDYSDFFSFNFPIVDRAPDNLPRAPLDASQATRLILMRIRVTKIEPAGALDHPDYPVVHFDGFSRALDGSWGENADSDLRGTVRMTPDGEVRWTSVSIFDGEERWKSEGVQLGGIRSARGVVGNWFDKDYNPQGPCGPTAFWKISDREFSGEDTQQVLLEDLFPLIADDTYGRSDDEYGLNGLDPFGSWADGDALEDEFGDTLFYIDEEDMLNADEDEEDAEDYLEDEDEDEDHDEEEDDSDHVA</sequence>
<evidence type="ECO:0000256" key="1">
    <source>
        <dbReference type="SAM" id="MobiDB-lite"/>
    </source>
</evidence>
<feature type="region of interest" description="Disordered" evidence="1">
    <location>
        <begin position="635"/>
        <end position="672"/>
    </location>
</feature>
<evidence type="ECO:0000313" key="4">
    <source>
        <dbReference type="Proteomes" id="UP001303760"/>
    </source>
</evidence>
<reference evidence="3" key="1">
    <citation type="journal article" date="2023" name="Mol. Phylogenet. Evol.">
        <title>Genome-scale phylogeny and comparative genomics of the fungal order Sordariales.</title>
        <authorList>
            <person name="Hensen N."/>
            <person name="Bonometti L."/>
            <person name="Westerberg I."/>
            <person name="Brannstrom I.O."/>
            <person name="Guillou S."/>
            <person name="Cros-Aarteil S."/>
            <person name="Calhoun S."/>
            <person name="Haridas S."/>
            <person name="Kuo A."/>
            <person name="Mondo S."/>
            <person name="Pangilinan J."/>
            <person name="Riley R."/>
            <person name="LaButti K."/>
            <person name="Andreopoulos B."/>
            <person name="Lipzen A."/>
            <person name="Chen C."/>
            <person name="Yan M."/>
            <person name="Daum C."/>
            <person name="Ng V."/>
            <person name="Clum A."/>
            <person name="Steindorff A."/>
            <person name="Ohm R.A."/>
            <person name="Martin F."/>
            <person name="Silar P."/>
            <person name="Natvig D.O."/>
            <person name="Lalanne C."/>
            <person name="Gautier V."/>
            <person name="Ament-Velasquez S.L."/>
            <person name="Kruys A."/>
            <person name="Hutchinson M.I."/>
            <person name="Powell A.J."/>
            <person name="Barry K."/>
            <person name="Miller A.N."/>
            <person name="Grigoriev I.V."/>
            <person name="Debuchy R."/>
            <person name="Gladieux P."/>
            <person name="Hiltunen Thoren M."/>
            <person name="Johannesson H."/>
        </authorList>
    </citation>
    <scope>NUCLEOTIDE SEQUENCE</scope>
    <source>
        <strain evidence="3">CBS 532.94</strain>
    </source>
</reference>
<dbReference type="SMART" id="SM00256">
    <property type="entry name" value="FBOX"/>
    <property type="match status" value="1"/>
</dbReference>
<dbReference type="Pfam" id="PF12937">
    <property type="entry name" value="F-box-like"/>
    <property type="match status" value="1"/>
</dbReference>
<gene>
    <name evidence="3" type="ORF">C8A03DRAFT_37559</name>
</gene>
<dbReference type="InterPro" id="IPR036047">
    <property type="entry name" value="F-box-like_dom_sf"/>
</dbReference>
<feature type="compositionally biased region" description="Low complexity" evidence="1">
    <location>
        <begin position="107"/>
        <end position="139"/>
    </location>
</feature>
<feature type="domain" description="F-box" evidence="2">
    <location>
        <begin position="2"/>
        <end position="53"/>
    </location>
</feature>
<proteinExistence type="predicted"/>
<dbReference type="EMBL" id="MU860343">
    <property type="protein sequence ID" value="KAK4234651.1"/>
    <property type="molecule type" value="Genomic_DNA"/>
</dbReference>
<name>A0AAN7C3E2_9PEZI</name>
<comment type="caution">
    <text evidence="3">The sequence shown here is derived from an EMBL/GenBank/DDBJ whole genome shotgun (WGS) entry which is preliminary data.</text>
</comment>
<reference evidence="3" key="2">
    <citation type="submission" date="2023-05" db="EMBL/GenBank/DDBJ databases">
        <authorList>
            <consortium name="Lawrence Berkeley National Laboratory"/>
            <person name="Steindorff A."/>
            <person name="Hensen N."/>
            <person name="Bonometti L."/>
            <person name="Westerberg I."/>
            <person name="Brannstrom I.O."/>
            <person name="Guillou S."/>
            <person name="Cros-Aarteil S."/>
            <person name="Calhoun S."/>
            <person name="Haridas S."/>
            <person name="Kuo A."/>
            <person name="Mondo S."/>
            <person name="Pangilinan J."/>
            <person name="Riley R."/>
            <person name="Labutti K."/>
            <person name="Andreopoulos B."/>
            <person name="Lipzen A."/>
            <person name="Chen C."/>
            <person name="Yanf M."/>
            <person name="Daum C."/>
            <person name="Ng V."/>
            <person name="Clum A."/>
            <person name="Ohm R."/>
            <person name="Martin F."/>
            <person name="Silar P."/>
            <person name="Natvig D."/>
            <person name="Lalanne C."/>
            <person name="Gautier V."/>
            <person name="Ament-Velasquez S.L."/>
            <person name="Kruys A."/>
            <person name="Hutchinson M.I."/>
            <person name="Powell A.J."/>
            <person name="Barry K."/>
            <person name="Miller A.N."/>
            <person name="Grigoriev I.V."/>
            <person name="Debuchy R."/>
            <person name="Gladieux P."/>
            <person name="Thoren M.H."/>
            <person name="Johannesson H."/>
        </authorList>
    </citation>
    <scope>NUCLEOTIDE SEQUENCE</scope>
    <source>
        <strain evidence="3">CBS 532.94</strain>
    </source>
</reference>
<dbReference type="Proteomes" id="UP001303760">
    <property type="component" value="Unassembled WGS sequence"/>
</dbReference>
<feature type="region of interest" description="Disordered" evidence="1">
    <location>
        <begin position="194"/>
        <end position="269"/>
    </location>
</feature>
<feature type="region of interest" description="Disordered" evidence="1">
    <location>
        <begin position="107"/>
        <end position="147"/>
    </location>
</feature>
<protein>
    <recommendedName>
        <fullName evidence="2">F-box domain-containing protein</fullName>
    </recommendedName>
</protein>
<dbReference type="InterPro" id="IPR001810">
    <property type="entry name" value="F-box_dom"/>
</dbReference>
<dbReference type="Gene3D" id="1.20.1280.50">
    <property type="match status" value="1"/>
</dbReference>
<evidence type="ECO:0000259" key="2">
    <source>
        <dbReference type="PROSITE" id="PS50181"/>
    </source>
</evidence>
<dbReference type="PROSITE" id="PS50181">
    <property type="entry name" value="FBOX"/>
    <property type="match status" value="1"/>
</dbReference>
<feature type="compositionally biased region" description="Gly residues" evidence="1">
    <location>
        <begin position="206"/>
        <end position="223"/>
    </location>
</feature>
<dbReference type="AlphaFoldDB" id="A0AAN7C3E2"/>
<keyword evidence="4" id="KW-1185">Reference proteome</keyword>
<dbReference type="SUPFAM" id="SSF81383">
    <property type="entry name" value="F-box domain"/>
    <property type="match status" value="1"/>
</dbReference>
<evidence type="ECO:0000313" key="3">
    <source>
        <dbReference type="EMBL" id="KAK4234651.1"/>
    </source>
</evidence>
<organism evidence="3 4">
    <name type="scientific">Achaetomium macrosporum</name>
    <dbReference type="NCBI Taxonomy" id="79813"/>
    <lineage>
        <taxon>Eukaryota</taxon>
        <taxon>Fungi</taxon>
        <taxon>Dikarya</taxon>
        <taxon>Ascomycota</taxon>
        <taxon>Pezizomycotina</taxon>
        <taxon>Sordariomycetes</taxon>
        <taxon>Sordariomycetidae</taxon>
        <taxon>Sordariales</taxon>
        <taxon>Chaetomiaceae</taxon>
        <taxon>Achaetomium</taxon>
    </lineage>
</organism>
<dbReference type="CDD" id="cd09917">
    <property type="entry name" value="F-box_SF"/>
    <property type="match status" value="1"/>
</dbReference>